<organism evidence="1 2">
    <name type="scientific">Clostridium chauvoei</name>
    <dbReference type="NCBI Taxonomy" id="46867"/>
    <lineage>
        <taxon>Bacteria</taxon>
        <taxon>Bacillati</taxon>
        <taxon>Bacillota</taxon>
        <taxon>Clostridia</taxon>
        <taxon>Eubacteriales</taxon>
        <taxon>Clostridiaceae</taxon>
        <taxon>Clostridium</taxon>
    </lineage>
</organism>
<proteinExistence type="predicted"/>
<reference evidence="1 2" key="1">
    <citation type="submission" date="2021-08" db="EMBL/GenBank/DDBJ databases">
        <title>Genome sequence analysis of Clostridium chauvoei strains of European origin and evaluation of typing options for outbreak investigations.</title>
        <authorList>
            <person name="Abdel-Glil M."/>
            <person name="Thomas P."/>
            <person name="Seyboldt C."/>
        </authorList>
    </citation>
    <scope>NUCLEOTIDE SEQUENCE [LARGE SCALE GENOMIC DNA]</scope>
    <source>
        <strain evidence="1 2">S0260-09</strain>
    </source>
</reference>
<dbReference type="Proteomes" id="UP000775179">
    <property type="component" value="Unassembled WGS sequence"/>
</dbReference>
<comment type="caution">
    <text evidence="1">The sequence shown here is derived from an EMBL/GenBank/DDBJ whole genome shotgun (WGS) entry which is preliminary data.</text>
</comment>
<evidence type="ECO:0000313" key="1">
    <source>
        <dbReference type="EMBL" id="MBX7290495.1"/>
    </source>
</evidence>
<dbReference type="RefSeq" id="WP_021876728.1">
    <property type="nucleotide sequence ID" value="NZ_CP018624.1"/>
</dbReference>
<evidence type="ECO:0000313" key="2">
    <source>
        <dbReference type="Proteomes" id="UP000775179"/>
    </source>
</evidence>
<name>A0ABD4RGW4_9CLOT</name>
<dbReference type="GeneID" id="66302903"/>
<dbReference type="AlphaFoldDB" id="A0ABD4RGW4"/>
<sequence length="48" mass="5617">MSFWGTLILVEVYQLVGAICESKSTEFKKAKLGYRSKFSGKNKYTWEY</sequence>
<protein>
    <submittedName>
        <fullName evidence="1">Uncharacterized protein</fullName>
    </submittedName>
</protein>
<dbReference type="EMBL" id="JAIFTX010000009">
    <property type="protein sequence ID" value="MBX7290495.1"/>
    <property type="molecule type" value="Genomic_DNA"/>
</dbReference>
<accession>A0ABD4RGW4</accession>
<gene>
    <name evidence="1" type="ORF">K4H94_05510</name>
</gene>